<dbReference type="Gene3D" id="1.10.8.140">
    <property type="entry name" value="PDCD5-like"/>
    <property type="match status" value="1"/>
</dbReference>
<dbReference type="PIRSF" id="PIRSF015730">
    <property type="entry name" value="TFAR19"/>
    <property type="match status" value="1"/>
</dbReference>
<dbReference type="InterPro" id="IPR002836">
    <property type="entry name" value="PDCD5-like"/>
</dbReference>
<name>U4L3L4_PYROM</name>
<reference evidence="3 4" key="1">
    <citation type="journal article" date="2013" name="PLoS Genet.">
        <title>The genome and development-dependent transcriptomes of Pyronema confluens: a window into fungal evolution.</title>
        <authorList>
            <person name="Traeger S."/>
            <person name="Altegoer F."/>
            <person name="Freitag M."/>
            <person name="Gabaldon T."/>
            <person name="Kempken F."/>
            <person name="Kumar A."/>
            <person name="Marcet-Houben M."/>
            <person name="Poggeler S."/>
            <person name="Stajich J.E."/>
            <person name="Nowrousian M."/>
        </authorList>
    </citation>
    <scope>NUCLEOTIDE SEQUENCE [LARGE SCALE GENOMIC DNA]</scope>
    <source>
        <strain evidence="4">CBS 100304</strain>
        <tissue evidence="3">Vegetative mycelium</tissue>
    </source>
</reference>
<evidence type="ECO:0000313" key="3">
    <source>
        <dbReference type="EMBL" id="CCX06903.1"/>
    </source>
</evidence>
<accession>U4L3L4</accession>
<dbReference type="OrthoDB" id="10252486at2759"/>
<dbReference type="OMA" id="MQYEMQK"/>
<dbReference type="Pfam" id="PF01984">
    <property type="entry name" value="dsDNA_bind"/>
    <property type="match status" value="1"/>
</dbReference>
<dbReference type="AlphaFoldDB" id="U4L3L4"/>
<dbReference type="SUPFAM" id="SSF46950">
    <property type="entry name" value="Double-stranded DNA-binding domain"/>
    <property type="match status" value="1"/>
</dbReference>
<evidence type="ECO:0000256" key="1">
    <source>
        <dbReference type="ARBA" id="ARBA00010490"/>
    </source>
</evidence>
<dbReference type="InterPro" id="IPR036883">
    <property type="entry name" value="PDCD5-like_sf"/>
</dbReference>
<dbReference type="PANTHER" id="PTHR10840:SF0">
    <property type="entry name" value="PROGRAMMED CELL DEATH PROTEIN 5"/>
    <property type="match status" value="1"/>
</dbReference>
<dbReference type="STRING" id="1076935.U4L3L4"/>
<comment type="similarity">
    <text evidence="1">Belongs to the PDCD5 family.</text>
</comment>
<dbReference type="PANTHER" id="PTHR10840">
    <property type="entry name" value="PROGRAMMED CELL DEATH PROTEIN 5"/>
    <property type="match status" value="1"/>
</dbReference>
<evidence type="ECO:0000313" key="4">
    <source>
        <dbReference type="Proteomes" id="UP000018144"/>
    </source>
</evidence>
<feature type="compositionally biased region" description="Gly residues" evidence="2">
    <location>
        <begin position="22"/>
        <end position="31"/>
    </location>
</feature>
<proteinExistence type="inferred from homology"/>
<keyword evidence="4" id="KW-1185">Reference proteome</keyword>
<dbReference type="Proteomes" id="UP000018144">
    <property type="component" value="Unassembled WGS sequence"/>
</dbReference>
<dbReference type="GO" id="GO:0005634">
    <property type="term" value="C:nucleus"/>
    <property type="evidence" value="ECO:0007669"/>
    <property type="project" value="TreeGrafter"/>
</dbReference>
<evidence type="ECO:0000256" key="2">
    <source>
        <dbReference type="SAM" id="MobiDB-lite"/>
    </source>
</evidence>
<feature type="region of interest" description="Disordered" evidence="2">
    <location>
        <begin position="13"/>
        <end position="43"/>
    </location>
</feature>
<gene>
    <name evidence="3" type="ORF">PCON_06490</name>
</gene>
<sequence>MADNDELAKIRAARMAELQGGAQQGGQGGGNDQAAQEADSRKQIITQICTPEAADRLGRIAMVKADRARDLESRLIMLARSNQLRGRVTDDDLLKLMDMVDKGQKESGQGDIVFQRRRGVLDDDEDDW</sequence>
<dbReference type="eggNOG" id="KOG3431">
    <property type="taxonomic scope" value="Eukaryota"/>
</dbReference>
<protein>
    <submittedName>
        <fullName evidence="3">Similar to Programmed cell death protein 5 acc. no. P56812</fullName>
    </submittedName>
</protein>
<dbReference type="GO" id="GO:0003677">
    <property type="term" value="F:DNA binding"/>
    <property type="evidence" value="ECO:0007669"/>
    <property type="project" value="InterPro"/>
</dbReference>
<organism evidence="3 4">
    <name type="scientific">Pyronema omphalodes (strain CBS 100304)</name>
    <name type="common">Pyronema confluens</name>
    <dbReference type="NCBI Taxonomy" id="1076935"/>
    <lineage>
        <taxon>Eukaryota</taxon>
        <taxon>Fungi</taxon>
        <taxon>Dikarya</taxon>
        <taxon>Ascomycota</taxon>
        <taxon>Pezizomycotina</taxon>
        <taxon>Pezizomycetes</taxon>
        <taxon>Pezizales</taxon>
        <taxon>Pyronemataceae</taxon>
        <taxon>Pyronema</taxon>
    </lineage>
</organism>
<dbReference type="EMBL" id="HF935320">
    <property type="protein sequence ID" value="CCX06903.1"/>
    <property type="molecule type" value="Genomic_DNA"/>
</dbReference>
<dbReference type="GO" id="GO:0005829">
    <property type="term" value="C:cytosol"/>
    <property type="evidence" value="ECO:0007669"/>
    <property type="project" value="TreeGrafter"/>
</dbReference>